<organism evidence="2 3">
    <name type="scientific">Stutzerimonas stutzeri (strain A1501)</name>
    <name type="common">Pseudomonas stutzeri</name>
    <dbReference type="NCBI Taxonomy" id="379731"/>
    <lineage>
        <taxon>Bacteria</taxon>
        <taxon>Pseudomonadati</taxon>
        <taxon>Pseudomonadota</taxon>
        <taxon>Gammaproteobacteria</taxon>
        <taxon>Pseudomonadales</taxon>
        <taxon>Pseudomonadaceae</taxon>
        <taxon>Stutzerimonas</taxon>
    </lineage>
</organism>
<dbReference type="eggNOG" id="ENOG5031HBY">
    <property type="taxonomic scope" value="Bacteria"/>
</dbReference>
<evidence type="ECO:0008006" key="4">
    <source>
        <dbReference type="Google" id="ProtNLM"/>
    </source>
</evidence>
<reference evidence="2 3" key="1">
    <citation type="journal article" date="2008" name="Proc. Natl. Acad. Sci. U.S.A.">
        <title>Nitrogen fixation island and rhizosphere competence traits in the genome of root-associated Pseudomonas stutzeri A1501.</title>
        <authorList>
            <person name="Yan Y."/>
            <person name="Yang J."/>
            <person name="Dou Y."/>
            <person name="Chen M."/>
            <person name="Ping S."/>
            <person name="Peng J."/>
            <person name="Lu W."/>
            <person name="Zhang W."/>
            <person name="Yao Z."/>
            <person name="Li H."/>
            <person name="Liu W."/>
            <person name="He S."/>
            <person name="Geng L."/>
            <person name="Zhang X."/>
            <person name="Yang F."/>
            <person name="Yu H."/>
            <person name="Zhan Y."/>
            <person name="Li D."/>
            <person name="Lin Z."/>
            <person name="Wang Y."/>
            <person name="Elmerich C."/>
            <person name="Lin M."/>
            <person name="Jin Q."/>
        </authorList>
    </citation>
    <scope>NUCLEOTIDE SEQUENCE [LARGE SCALE GENOMIC DNA]</scope>
    <source>
        <strain evidence="2 3">A1501</strain>
    </source>
</reference>
<protein>
    <recommendedName>
        <fullName evidence="4">Cobalamin ABC transporter</fullName>
    </recommendedName>
</protein>
<feature type="transmembrane region" description="Helical" evidence="1">
    <location>
        <begin position="82"/>
        <end position="101"/>
    </location>
</feature>
<name>A4VJ33_STUS1</name>
<evidence type="ECO:0000313" key="2">
    <source>
        <dbReference type="EMBL" id="ABP78984.1"/>
    </source>
</evidence>
<gene>
    <name evidence="2" type="ordered locus">PST_1290</name>
</gene>
<accession>A4VJ33</accession>
<keyword evidence="3" id="KW-1185">Reference proteome</keyword>
<feature type="transmembrane region" description="Helical" evidence="1">
    <location>
        <begin position="113"/>
        <end position="136"/>
    </location>
</feature>
<keyword evidence="1" id="KW-0472">Membrane</keyword>
<evidence type="ECO:0000313" key="3">
    <source>
        <dbReference type="Proteomes" id="UP000000233"/>
    </source>
</evidence>
<dbReference type="HOGENOM" id="CLU_086387_1_0_6"/>
<evidence type="ECO:0000256" key="1">
    <source>
        <dbReference type="SAM" id="Phobius"/>
    </source>
</evidence>
<sequence length="189" mass="21011">MIKLAPRYQLLVGLALAALLAMTRGQHFASVNLPSASWAVFFLAGVLVRPKWVFPALFLEASLLDFAAIQWAGVSDWCMSPAYWMLVPAYGSLWLGGRLYARWHRDQFSSLATLALCVMVSAFVCYLFSGGGFLYFSGRYPEPSLMLLVDRIATYYQRYLSSLALYVGVAALLFVGLRAWSAQRGEARA</sequence>
<proteinExistence type="predicted"/>
<keyword evidence="1" id="KW-0812">Transmembrane</keyword>
<dbReference type="KEGG" id="psa:PST_1290"/>
<dbReference type="EMBL" id="CP000304">
    <property type="protein sequence ID" value="ABP78984.1"/>
    <property type="molecule type" value="Genomic_DNA"/>
</dbReference>
<dbReference type="AlphaFoldDB" id="A4VJ33"/>
<feature type="transmembrane region" description="Helical" evidence="1">
    <location>
        <begin position="156"/>
        <end position="180"/>
    </location>
</feature>
<dbReference type="RefSeq" id="WP_011912468.1">
    <property type="nucleotide sequence ID" value="NC_009434.1"/>
</dbReference>
<dbReference type="Proteomes" id="UP000000233">
    <property type="component" value="Chromosome"/>
</dbReference>
<keyword evidence="1" id="KW-1133">Transmembrane helix</keyword>